<dbReference type="GO" id="GO:0006303">
    <property type="term" value="P:double-strand break repair via nonhomologous end joining"/>
    <property type="evidence" value="ECO:0007669"/>
    <property type="project" value="TreeGrafter"/>
</dbReference>
<dbReference type="OrthoDB" id="326442at2157"/>
<feature type="compositionally biased region" description="Polar residues" evidence="1">
    <location>
        <begin position="560"/>
        <end position="572"/>
    </location>
</feature>
<reference evidence="3" key="1">
    <citation type="submission" date="2017-08" db="EMBL/GenBank/DDBJ databases">
        <title>Haloferax marisrubri sp. nov., isolated from the Discovery deep brine-seawater interface in the Red Sea.</title>
        <authorList>
            <person name="Zhang G."/>
            <person name="Stingl U."/>
        </authorList>
    </citation>
    <scope>NUCLEOTIDE SEQUENCE [LARGE SCALE GENOMIC DNA]</scope>
    <source>
        <strain evidence="3">SB3</strain>
    </source>
</reference>
<dbReference type="InterPro" id="IPR001279">
    <property type="entry name" value="Metallo-B-lactamas"/>
</dbReference>
<dbReference type="EMBL" id="LOPW02000016">
    <property type="protein sequence ID" value="POG55060.1"/>
    <property type="molecule type" value="Genomic_DNA"/>
</dbReference>
<gene>
    <name evidence="3" type="ORF">AUR65_011565</name>
</gene>
<dbReference type="GO" id="GO:0036297">
    <property type="term" value="P:interstrand cross-link repair"/>
    <property type="evidence" value="ECO:0007669"/>
    <property type="project" value="TreeGrafter"/>
</dbReference>
<protein>
    <recommendedName>
        <fullName evidence="2">Metallo-beta-lactamase domain-containing protein</fullName>
    </recommendedName>
</protein>
<organism evidence="3 4">
    <name type="scientific">Haloferax marisrubri</name>
    <dbReference type="NCBI Taxonomy" id="1544719"/>
    <lineage>
        <taxon>Archaea</taxon>
        <taxon>Methanobacteriati</taxon>
        <taxon>Methanobacteriota</taxon>
        <taxon>Stenosarchaea group</taxon>
        <taxon>Halobacteria</taxon>
        <taxon>Halobacteriales</taxon>
        <taxon>Haloferacaceae</taxon>
        <taxon>Haloferax</taxon>
    </lineage>
</organism>
<dbReference type="RefSeq" id="WP_058567020.1">
    <property type="nucleotide sequence ID" value="NZ_LOPW02000016.1"/>
</dbReference>
<dbReference type="GO" id="GO:0003684">
    <property type="term" value="F:damaged DNA binding"/>
    <property type="evidence" value="ECO:0007669"/>
    <property type="project" value="TreeGrafter"/>
</dbReference>
<dbReference type="SMART" id="SM00849">
    <property type="entry name" value="Lactamase_B"/>
    <property type="match status" value="1"/>
</dbReference>
<dbReference type="InterPro" id="IPR036866">
    <property type="entry name" value="RibonucZ/Hydroxyglut_hydro"/>
</dbReference>
<feature type="region of interest" description="Disordered" evidence="1">
    <location>
        <begin position="464"/>
        <end position="496"/>
    </location>
</feature>
<evidence type="ECO:0000313" key="3">
    <source>
        <dbReference type="EMBL" id="POG55060.1"/>
    </source>
</evidence>
<dbReference type="PANTHER" id="PTHR23240">
    <property type="entry name" value="DNA CROSS-LINK REPAIR PROTEIN PSO2/SNM1-RELATED"/>
    <property type="match status" value="1"/>
</dbReference>
<evidence type="ECO:0000313" key="4">
    <source>
        <dbReference type="Proteomes" id="UP000053621"/>
    </source>
</evidence>
<dbReference type="Proteomes" id="UP000053621">
    <property type="component" value="Unassembled WGS sequence"/>
</dbReference>
<evidence type="ECO:0000256" key="1">
    <source>
        <dbReference type="SAM" id="MobiDB-lite"/>
    </source>
</evidence>
<dbReference type="GO" id="GO:0035312">
    <property type="term" value="F:5'-3' DNA exonuclease activity"/>
    <property type="evidence" value="ECO:0007669"/>
    <property type="project" value="TreeGrafter"/>
</dbReference>
<proteinExistence type="predicted"/>
<comment type="caution">
    <text evidence="3">The sequence shown here is derived from an EMBL/GenBank/DDBJ whole genome shotgun (WGS) entry which is preliminary data.</text>
</comment>
<dbReference type="SUPFAM" id="SSF56281">
    <property type="entry name" value="Metallo-hydrolase/oxidoreductase"/>
    <property type="match status" value="1"/>
</dbReference>
<evidence type="ECO:0000259" key="2">
    <source>
        <dbReference type="SMART" id="SM00849"/>
    </source>
</evidence>
<dbReference type="Gene3D" id="3.60.15.10">
    <property type="entry name" value="Ribonuclease Z/Hydroxyacylglutathione hydrolase-like"/>
    <property type="match status" value="1"/>
</dbReference>
<feature type="compositionally biased region" description="Basic and acidic residues" evidence="1">
    <location>
        <begin position="464"/>
        <end position="474"/>
    </location>
</feature>
<dbReference type="Pfam" id="PF12706">
    <property type="entry name" value="Lactamase_B_2"/>
    <property type="match status" value="1"/>
</dbReference>
<dbReference type="AlphaFoldDB" id="A0A2P4NPJ5"/>
<sequence length="760" mass="81540">MSADLVGDADVVTEHVVSRVSYHHVNVDAGNESVLLRFEYENREQASCILVDAGEGVELGPYLRPNDSLVAVCLTHAHADHYQSLENVVRDDAPILTSPSTAEILETVLKSAADRGFVTDTGRVCEAVNPVDTWTDVAPGVRVHPVPSGHAPGAVGFVIRFRDDDGTHDILFTGDFTCESAGGYPGFDPDVAPDVEALFLTVATAESSSDELTAGIATALERAHGGASVLVTAGGLDAVHLATLLTSASTELDLDVPIRIAGQAAKLYEDLEYEFEGVHTIPEFEHTTECLDSGAITIAGPDVPTEGSSGRLYDALSDDPNACLVQFVSSGKSPISGGGPCATFAFAATAHPPRDVLDSVVDEIDPVEVVTIHEHGGAGGRYNDWKPCVWSDGSDEELTLFDDGRWLTPPWMDSRFARVPDRPMDLGFLARQEIGDLPLVSLDRSETIDLEEEGIDIEQLRERLHLGHRDDHKPTQNTTSKQMTDESETPDQTNRSEQKLFKTVGADVEQQDTLSNDSITPKGLVSARAWNGLSGQEATQSSDTETHQEDSDPEDHDQKSQATESDTASATKAETEDSEVEEPATVRDDDTIPTEDTQVTTDTVDEKNSDERIHGAESAQFSLEADPLLLALVEREVGAGSIEAFVTESIQAYLEALLRTGEPPEGTVGSLEFDVTAGTRLTQALESAVEDDGHDSLSSFVRTALTDLLGTTAGTEVSLSDHRVDERLIEAAVANDKHGFDTPGDFANAAILWALSDEEN</sequence>
<feature type="compositionally biased region" description="Polar residues" evidence="1">
    <location>
        <begin position="534"/>
        <end position="543"/>
    </location>
</feature>
<feature type="region of interest" description="Disordered" evidence="1">
    <location>
        <begin position="534"/>
        <end position="612"/>
    </location>
</feature>
<feature type="domain" description="Metallo-beta-lactamase" evidence="2">
    <location>
        <begin position="30"/>
        <end position="234"/>
    </location>
</feature>
<keyword evidence="4" id="KW-1185">Reference proteome</keyword>
<name>A0A2P4NPJ5_9EURY</name>
<accession>A0A2P4NPJ5</accession>